<dbReference type="Gene3D" id="2.30.30.380">
    <property type="entry name" value="Zn-finger domain of Sec23/24"/>
    <property type="match status" value="1"/>
</dbReference>
<reference evidence="1 2" key="1">
    <citation type="submission" date="2013-07" db="EMBL/GenBank/DDBJ databases">
        <title>Comparative Genomic and Metabolomic Analysis of Twelve Strains of Pseudoalteromonas luteoviolacea.</title>
        <authorList>
            <person name="Vynne N.G."/>
            <person name="Mansson M."/>
            <person name="Gram L."/>
        </authorList>
    </citation>
    <scope>NUCLEOTIDE SEQUENCE [LARGE SCALE GENOMIC DNA]</scope>
    <source>
        <strain evidence="1 2">H33</strain>
    </source>
</reference>
<gene>
    <name evidence="1" type="ORF">N476_09120</name>
</gene>
<dbReference type="AlphaFoldDB" id="A0A161Y9J1"/>
<sequence>MKEHCLELECPSCQKLNRLPEARTVKCGACKREFNGFVFSMVKGKNTKLKISIIALVCGVGGYQLSEHNSNEIFSSWHLYEVVSACANKNEQTVNEKVVRTQQCLCAWDNTIQHKDIIRLANTEPDFLKVHEEAFLKVFSEEFTGCNKEAVQSTAL</sequence>
<proteinExistence type="predicted"/>
<comment type="caution">
    <text evidence="1">The sequence shown here is derived from an EMBL/GenBank/DDBJ whole genome shotgun (WGS) entry which is preliminary data.</text>
</comment>
<dbReference type="PATRIC" id="fig|1365251.3.peg.750"/>
<name>A0A161Y9J1_9GAMM</name>
<accession>A0A161Y9J1</accession>
<dbReference type="RefSeq" id="WP_063360433.1">
    <property type="nucleotide sequence ID" value="NZ_AUXZ01000057.1"/>
</dbReference>
<organism evidence="1 2">
    <name type="scientific">Pseudoalteromonas luteoviolacea H33</name>
    <dbReference type="NCBI Taxonomy" id="1365251"/>
    <lineage>
        <taxon>Bacteria</taxon>
        <taxon>Pseudomonadati</taxon>
        <taxon>Pseudomonadota</taxon>
        <taxon>Gammaproteobacteria</taxon>
        <taxon>Alteromonadales</taxon>
        <taxon>Pseudoalteromonadaceae</taxon>
        <taxon>Pseudoalteromonas</taxon>
    </lineage>
</organism>
<evidence type="ECO:0000313" key="1">
    <source>
        <dbReference type="EMBL" id="KZN52934.1"/>
    </source>
</evidence>
<dbReference type="Proteomes" id="UP000076503">
    <property type="component" value="Unassembled WGS sequence"/>
</dbReference>
<dbReference type="EMBL" id="AUXZ01000057">
    <property type="protein sequence ID" value="KZN52934.1"/>
    <property type="molecule type" value="Genomic_DNA"/>
</dbReference>
<evidence type="ECO:0000313" key="2">
    <source>
        <dbReference type="Proteomes" id="UP000076503"/>
    </source>
</evidence>
<protein>
    <submittedName>
        <fullName evidence="1">Uncharacterized protein</fullName>
    </submittedName>
</protein>